<dbReference type="EMBL" id="KN880514">
    <property type="protein sequence ID" value="KIY67884.1"/>
    <property type="molecule type" value="Genomic_DNA"/>
</dbReference>
<feature type="region of interest" description="Disordered" evidence="1">
    <location>
        <begin position="188"/>
        <end position="242"/>
    </location>
</feature>
<feature type="compositionally biased region" description="Basic and acidic residues" evidence="1">
    <location>
        <begin position="196"/>
        <end position="215"/>
    </location>
</feature>
<name>A0A0D7BCI7_9AGAR</name>
<dbReference type="Proteomes" id="UP000054007">
    <property type="component" value="Unassembled WGS sequence"/>
</dbReference>
<dbReference type="AlphaFoldDB" id="A0A0D7BCI7"/>
<evidence type="ECO:0000256" key="1">
    <source>
        <dbReference type="SAM" id="MobiDB-lite"/>
    </source>
</evidence>
<reference evidence="2 3" key="1">
    <citation type="journal article" date="2015" name="Fungal Genet. Biol.">
        <title>Evolution of novel wood decay mechanisms in Agaricales revealed by the genome sequences of Fistulina hepatica and Cylindrobasidium torrendii.</title>
        <authorList>
            <person name="Floudas D."/>
            <person name="Held B.W."/>
            <person name="Riley R."/>
            <person name="Nagy L.G."/>
            <person name="Koehler G."/>
            <person name="Ransdell A.S."/>
            <person name="Younus H."/>
            <person name="Chow J."/>
            <person name="Chiniquy J."/>
            <person name="Lipzen A."/>
            <person name="Tritt A."/>
            <person name="Sun H."/>
            <person name="Haridas S."/>
            <person name="LaButti K."/>
            <person name="Ohm R.A."/>
            <person name="Kues U."/>
            <person name="Blanchette R.A."/>
            <person name="Grigoriev I.V."/>
            <person name="Minto R.E."/>
            <person name="Hibbett D.S."/>
        </authorList>
    </citation>
    <scope>NUCLEOTIDE SEQUENCE [LARGE SCALE GENOMIC DNA]</scope>
    <source>
        <strain evidence="2 3">FP15055 ss-10</strain>
    </source>
</reference>
<organism evidence="2 3">
    <name type="scientific">Cylindrobasidium torrendii FP15055 ss-10</name>
    <dbReference type="NCBI Taxonomy" id="1314674"/>
    <lineage>
        <taxon>Eukaryota</taxon>
        <taxon>Fungi</taxon>
        <taxon>Dikarya</taxon>
        <taxon>Basidiomycota</taxon>
        <taxon>Agaricomycotina</taxon>
        <taxon>Agaricomycetes</taxon>
        <taxon>Agaricomycetidae</taxon>
        <taxon>Agaricales</taxon>
        <taxon>Marasmiineae</taxon>
        <taxon>Physalacriaceae</taxon>
        <taxon>Cylindrobasidium</taxon>
    </lineage>
</organism>
<accession>A0A0D7BCI7</accession>
<protein>
    <submittedName>
        <fullName evidence="2">Uncharacterized protein</fullName>
    </submittedName>
</protein>
<evidence type="ECO:0000313" key="2">
    <source>
        <dbReference type="EMBL" id="KIY67884.1"/>
    </source>
</evidence>
<proteinExistence type="predicted"/>
<sequence>MDYQPEAGRFKNARDVVENLNSGLKKELFSYDFTDAKIQKSLDETRGKVAQDVYFSNGTWKKAKEQRLLTIEPSAAEFSEVMRRAARTVGKEFAPGGEIRRRGKKVARKLQEHLDRIADILIEKVRPQSGGVSPAKLLAAKTLYDELFTTLFDNIREQRKQRTPPDEYVVINISKWDNTRWLECVMNAEDDPSTSRPERTQHQRQEYHPYARPDSHASYTRGYGHSSFRGGENQRQPRESTVNKRCNVCGNGMCIGKDTSKNCPTGGNYLRKQHTRSGLWMPDEKGVRVCWAFNSNAGCSRRDCPFEHRCSLDGRKDCGGAQSAAHSS</sequence>
<evidence type="ECO:0000313" key="3">
    <source>
        <dbReference type="Proteomes" id="UP000054007"/>
    </source>
</evidence>
<keyword evidence="3" id="KW-1185">Reference proteome</keyword>
<gene>
    <name evidence="2" type="ORF">CYLTODRAFT_422095</name>
</gene>